<dbReference type="PANTHER" id="PTHR24421">
    <property type="entry name" value="NITRATE/NITRITE SENSOR PROTEIN NARX-RELATED"/>
    <property type="match status" value="1"/>
</dbReference>
<keyword evidence="7" id="KW-0067">ATP-binding</keyword>
<dbReference type="InterPro" id="IPR036890">
    <property type="entry name" value="HATPase_C_sf"/>
</dbReference>
<comment type="catalytic activity">
    <reaction evidence="1">
        <text>ATP + protein L-histidine = ADP + protein N-phospho-L-histidine.</text>
        <dbReference type="EC" id="2.7.13.3"/>
    </reaction>
</comment>
<sequence length="552" mass="64016">MIRLYILLAIVFLIYCKSNQQKKKEKEANSFHDQAYAYRNAYKTDSAFIFFAKAKELFLQRKDSIGVANCLVNSAIISTNIGDYFGGQELSLDALSYLNTEKKEDQAYLHSNYNNLAIASERLRNYEEAIKFYDLAIKFATDSSAILLYLNNKANAYQGAKQYKNALNIYNKLLHRTNNDQTAYARVLSNIAITKWQLNQNYNALPELRKALYIRQKENDLWGLNSSYDYITDYYVKHDIDSTLHYAKKMLANAQQLNSADDQLFALQKLIKFSPKPDRDTYFERYLTLDDSLQTARNLAKNRFALIKFETEKHKSDNLVLQKQNSEKTYQIIIITTVSLLVLILGAFWYRKRQQHLKITAEKTIKENQLRTSKKVHDVVANGLYRVMAEIENEDQLDKDRILDKIEVMYEKSRDISYDQEMDNLNNFHETLNRLLSSFKSSNVEIKIKGNTRALWRKVSTKVLYEVEHILQELMVNMAKHSQATSVSLTFEHNQQEITIHYRDNGVGLIKGIEFKNGLTNTGTRINNISGSITFDTQTERGLAIHISFPIS</sequence>
<dbReference type="InterPro" id="IPR019734">
    <property type="entry name" value="TPR_rpt"/>
</dbReference>
<dbReference type="InterPro" id="IPR050482">
    <property type="entry name" value="Sensor_HK_TwoCompSys"/>
</dbReference>
<evidence type="ECO:0000256" key="6">
    <source>
        <dbReference type="SAM" id="Phobius"/>
    </source>
</evidence>
<dbReference type="SUPFAM" id="SSF48452">
    <property type="entry name" value="TPR-like"/>
    <property type="match status" value="2"/>
</dbReference>
<dbReference type="EMBL" id="SSHJ02000001">
    <property type="protein sequence ID" value="MFN0254440.1"/>
    <property type="molecule type" value="Genomic_DNA"/>
</dbReference>
<dbReference type="SUPFAM" id="SSF55874">
    <property type="entry name" value="ATPase domain of HSP90 chaperone/DNA topoisomerase II/histidine kinase"/>
    <property type="match status" value="1"/>
</dbReference>
<dbReference type="SMART" id="SM00028">
    <property type="entry name" value="TPR"/>
    <property type="match status" value="4"/>
</dbReference>
<comment type="caution">
    <text evidence="7">The sequence shown here is derived from an EMBL/GenBank/DDBJ whole genome shotgun (WGS) entry which is preliminary data.</text>
</comment>
<keyword evidence="6" id="KW-0812">Transmembrane</keyword>
<gene>
    <name evidence="7" type="ORF">E6A44_002600</name>
</gene>
<keyword evidence="3" id="KW-0808">Transferase</keyword>
<keyword evidence="8" id="KW-1185">Reference proteome</keyword>
<keyword evidence="6" id="KW-0472">Membrane</keyword>
<dbReference type="RefSeq" id="WP_246076921.1">
    <property type="nucleotide sequence ID" value="NZ_SSHJ02000001.1"/>
</dbReference>
<keyword evidence="4" id="KW-0418">Kinase</keyword>
<dbReference type="Gene3D" id="1.25.40.10">
    <property type="entry name" value="Tetratricopeptide repeat domain"/>
    <property type="match status" value="3"/>
</dbReference>
<dbReference type="EC" id="2.7.13.3" evidence="2"/>
<evidence type="ECO:0000313" key="8">
    <source>
        <dbReference type="Proteomes" id="UP001517247"/>
    </source>
</evidence>
<dbReference type="Gene3D" id="3.30.565.10">
    <property type="entry name" value="Histidine kinase-like ATPase, C-terminal domain"/>
    <property type="match status" value="1"/>
</dbReference>
<reference evidence="7 8" key="1">
    <citation type="submission" date="2024-12" db="EMBL/GenBank/DDBJ databases">
        <authorList>
            <person name="Hu S."/>
        </authorList>
    </citation>
    <scope>NUCLEOTIDE SEQUENCE [LARGE SCALE GENOMIC DNA]</scope>
    <source>
        <strain evidence="7 8">THG-T11</strain>
    </source>
</reference>
<proteinExistence type="predicted"/>
<evidence type="ECO:0000256" key="4">
    <source>
        <dbReference type="ARBA" id="ARBA00022777"/>
    </source>
</evidence>
<evidence type="ECO:0000313" key="7">
    <source>
        <dbReference type="EMBL" id="MFN0254440.1"/>
    </source>
</evidence>
<feature type="transmembrane region" description="Helical" evidence="6">
    <location>
        <begin position="330"/>
        <end position="350"/>
    </location>
</feature>
<keyword evidence="6" id="KW-1133">Transmembrane helix</keyword>
<name>A0ABW9J2R1_9SPHI</name>
<dbReference type="GO" id="GO:0005524">
    <property type="term" value="F:ATP binding"/>
    <property type="evidence" value="ECO:0007669"/>
    <property type="project" value="UniProtKB-KW"/>
</dbReference>
<protein>
    <recommendedName>
        <fullName evidence="2">histidine kinase</fullName>
        <ecNumber evidence="2">2.7.13.3</ecNumber>
    </recommendedName>
</protein>
<keyword evidence="5" id="KW-0902">Two-component regulatory system</keyword>
<accession>A0ABW9J2R1</accession>
<evidence type="ECO:0000256" key="3">
    <source>
        <dbReference type="ARBA" id="ARBA00022679"/>
    </source>
</evidence>
<dbReference type="CDD" id="cd16917">
    <property type="entry name" value="HATPase_UhpB-NarQ-NarX-like"/>
    <property type="match status" value="1"/>
</dbReference>
<evidence type="ECO:0000256" key="2">
    <source>
        <dbReference type="ARBA" id="ARBA00012438"/>
    </source>
</evidence>
<evidence type="ECO:0000256" key="5">
    <source>
        <dbReference type="ARBA" id="ARBA00023012"/>
    </source>
</evidence>
<keyword evidence="7" id="KW-0547">Nucleotide-binding</keyword>
<organism evidence="7 8">
    <name type="scientific">Pedobacter ureilyticus</name>
    <dbReference type="NCBI Taxonomy" id="1393051"/>
    <lineage>
        <taxon>Bacteria</taxon>
        <taxon>Pseudomonadati</taxon>
        <taxon>Bacteroidota</taxon>
        <taxon>Sphingobacteriia</taxon>
        <taxon>Sphingobacteriales</taxon>
        <taxon>Sphingobacteriaceae</taxon>
        <taxon>Pedobacter</taxon>
    </lineage>
</organism>
<evidence type="ECO:0000256" key="1">
    <source>
        <dbReference type="ARBA" id="ARBA00000085"/>
    </source>
</evidence>
<dbReference type="PANTHER" id="PTHR24421:SF10">
    <property type="entry name" value="NITRATE_NITRITE SENSOR PROTEIN NARQ"/>
    <property type="match status" value="1"/>
</dbReference>
<dbReference type="Proteomes" id="UP001517247">
    <property type="component" value="Unassembled WGS sequence"/>
</dbReference>
<dbReference type="InterPro" id="IPR011990">
    <property type="entry name" value="TPR-like_helical_dom_sf"/>
</dbReference>